<dbReference type="CDD" id="cd04301">
    <property type="entry name" value="NAT_SF"/>
    <property type="match status" value="1"/>
</dbReference>
<dbReference type="SUPFAM" id="SSF55729">
    <property type="entry name" value="Acyl-CoA N-acyltransferases (Nat)"/>
    <property type="match status" value="1"/>
</dbReference>
<dbReference type="EMBL" id="PREZ01000001">
    <property type="protein sequence ID" value="PPA71865.1"/>
    <property type="molecule type" value="Genomic_DNA"/>
</dbReference>
<dbReference type="InterPro" id="IPR050832">
    <property type="entry name" value="Bact_Acetyltransf"/>
</dbReference>
<dbReference type="Gene3D" id="3.40.630.30">
    <property type="match status" value="1"/>
</dbReference>
<proteinExistence type="predicted"/>
<keyword evidence="2" id="KW-0012">Acyltransferase</keyword>
<dbReference type="AlphaFoldDB" id="A0A2S5GG22"/>
<name>A0A2S5GG22_9BACL</name>
<accession>A0A2S5GG22</accession>
<evidence type="ECO:0000256" key="2">
    <source>
        <dbReference type="ARBA" id="ARBA00023315"/>
    </source>
</evidence>
<dbReference type="PANTHER" id="PTHR43877">
    <property type="entry name" value="AMINOALKYLPHOSPHONATE N-ACETYLTRANSFERASE-RELATED-RELATED"/>
    <property type="match status" value="1"/>
</dbReference>
<reference evidence="4 5" key="1">
    <citation type="submission" date="2018-02" db="EMBL/GenBank/DDBJ databases">
        <title>Jeotgalibacillus proteolyticum sp. nov. a protease producing bacterium isolated from ocean sediments of Laizhou Bay.</title>
        <authorList>
            <person name="Li Y."/>
        </authorList>
    </citation>
    <scope>NUCLEOTIDE SEQUENCE [LARGE SCALE GENOMIC DNA]</scope>
    <source>
        <strain evidence="4 5">22-7</strain>
    </source>
</reference>
<organism evidence="4 5">
    <name type="scientific">Jeotgalibacillus proteolyticus</name>
    <dbReference type="NCBI Taxonomy" id="2082395"/>
    <lineage>
        <taxon>Bacteria</taxon>
        <taxon>Bacillati</taxon>
        <taxon>Bacillota</taxon>
        <taxon>Bacilli</taxon>
        <taxon>Bacillales</taxon>
        <taxon>Caryophanaceae</taxon>
        <taxon>Jeotgalibacillus</taxon>
    </lineage>
</organism>
<gene>
    <name evidence="4" type="ORF">C4B60_00350</name>
</gene>
<dbReference type="PROSITE" id="PS51186">
    <property type="entry name" value="GNAT"/>
    <property type="match status" value="1"/>
</dbReference>
<feature type="domain" description="N-acetyltransferase" evidence="3">
    <location>
        <begin position="1"/>
        <end position="162"/>
    </location>
</feature>
<dbReference type="OrthoDB" id="6382410at2"/>
<dbReference type="InterPro" id="IPR016181">
    <property type="entry name" value="Acyl_CoA_acyltransferase"/>
</dbReference>
<dbReference type="GO" id="GO:0016747">
    <property type="term" value="F:acyltransferase activity, transferring groups other than amino-acyl groups"/>
    <property type="evidence" value="ECO:0007669"/>
    <property type="project" value="InterPro"/>
</dbReference>
<dbReference type="Pfam" id="PF00583">
    <property type="entry name" value="Acetyltransf_1"/>
    <property type="match status" value="1"/>
</dbReference>
<evidence type="ECO:0000259" key="3">
    <source>
        <dbReference type="PROSITE" id="PS51186"/>
    </source>
</evidence>
<dbReference type="Proteomes" id="UP000239047">
    <property type="component" value="Unassembled WGS sequence"/>
</dbReference>
<evidence type="ECO:0000256" key="1">
    <source>
        <dbReference type="ARBA" id="ARBA00022679"/>
    </source>
</evidence>
<dbReference type="InterPro" id="IPR000182">
    <property type="entry name" value="GNAT_dom"/>
</dbReference>
<sequence>MNMIIKIAVDAAIPVQIIKSAAYWLVQQGNLQWESYLLGEEDDIIKKAVRAGETFLVYKDKLPAATFNLSVNQNDWDKGLWGEKKDPAYYLHRVAVEPDHMGNGIGEAILHAAERKARRDQIPLIRLDCAQLNRKLNTFYSKNGYKNRTAVNGMNLYEKILA</sequence>
<keyword evidence="1" id="KW-0808">Transferase</keyword>
<keyword evidence="5" id="KW-1185">Reference proteome</keyword>
<evidence type="ECO:0000313" key="4">
    <source>
        <dbReference type="EMBL" id="PPA71865.1"/>
    </source>
</evidence>
<protein>
    <recommendedName>
        <fullName evidence="3">N-acetyltransferase domain-containing protein</fullName>
    </recommendedName>
</protein>
<dbReference type="PANTHER" id="PTHR43877:SF2">
    <property type="entry name" value="AMINOALKYLPHOSPHONATE N-ACETYLTRANSFERASE-RELATED"/>
    <property type="match status" value="1"/>
</dbReference>
<evidence type="ECO:0000313" key="5">
    <source>
        <dbReference type="Proteomes" id="UP000239047"/>
    </source>
</evidence>
<comment type="caution">
    <text evidence="4">The sequence shown here is derived from an EMBL/GenBank/DDBJ whole genome shotgun (WGS) entry which is preliminary data.</text>
</comment>